<dbReference type="OrthoDB" id="9764808at2"/>
<dbReference type="InterPro" id="IPR003607">
    <property type="entry name" value="HD/PDEase_dom"/>
</dbReference>
<organism evidence="2 3">
    <name type="scientific">Pseudomonas cichorii</name>
    <dbReference type="NCBI Taxonomy" id="36746"/>
    <lineage>
        <taxon>Bacteria</taxon>
        <taxon>Pseudomonadati</taxon>
        <taxon>Pseudomonadota</taxon>
        <taxon>Gammaproteobacteria</taxon>
        <taxon>Pseudomonadales</taxon>
        <taxon>Pseudomonadaceae</taxon>
        <taxon>Pseudomonas</taxon>
    </lineage>
</organism>
<sequence>MLRKIPVSELVLGMHIHKFCRPWDNDPFWISQVEVVLRDIDALKRIQESDTEEVWIDTRSGKAPLEHGAAKTDEGDDTTPVSMEKEIQRARLICGRAKNAVMTMFSEAKMGRAMNVDDVELLVEEISNSVLRHPHALISLSRLKTSDEYTYMHSVAVCALMVALARRMGMPDEQVREAGVAGLMHDVGKMMIDPQILNKPGRLTADEFTAMKHHPEAGLKILEESLQVNAIVLDVCLHHHEKFDGSGYPHGLKGNEISIFARMGAVCDVYDAVTSDRPYKKGWGAAHSIREMASWKGHFDELVFQNFVKTVGIYPVGALVRLESGRLGIVVEQNEQLLQPKVKVFMSARTRKTFAPQTIDLASQDDRDAIVRIEQAEDWDLSEIDQLWAGCKAG</sequence>
<dbReference type="RefSeq" id="WP_122316382.1">
    <property type="nucleotide sequence ID" value="NZ_RBRE01000051.1"/>
</dbReference>
<dbReference type="CDD" id="cd00077">
    <property type="entry name" value="HDc"/>
    <property type="match status" value="1"/>
</dbReference>
<evidence type="ECO:0000313" key="2">
    <source>
        <dbReference type="EMBL" id="RMQ45516.1"/>
    </source>
</evidence>
<accession>A0A3M4LVL6</accession>
<evidence type="ECO:0000259" key="1">
    <source>
        <dbReference type="PROSITE" id="PS51832"/>
    </source>
</evidence>
<dbReference type="PANTHER" id="PTHR43155">
    <property type="entry name" value="CYCLIC DI-GMP PHOSPHODIESTERASE PA4108-RELATED"/>
    <property type="match status" value="1"/>
</dbReference>
<feature type="domain" description="HD-GYP" evidence="1">
    <location>
        <begin position="126"/>
        <end position="323"/>
    </location>
</feature>
<protein>
    <submittedName>
        <fullName evidence="2">HDIG domain-containing protein</fullName>
    </submittedName>
</protein>
<dbReference type="SMART" id="SM00471">
    <property type="entry name" value="HDc"/>
    <property type="match status" value="1"/>
</dbReference>
<dbReference type="Pfam" id="PF11871">
    <property type="entry name" value="DUF3391"/>
    <property type="match status" value="1"/>
</dbReference>
<dbReference type="Proteomes" id="UP000277236">
    <property type="component" value="Unassembled WGS sequence"/>
</dbReference>
<dbReference type="SUPFAM" id="SSF109604">
    <property type="entry name" value="HD-domain/PDEase-like"/>
    <property type="match status" value="1"/>
</dbReference>
<dbReference type="Gene3D" id="1.10.3210.10">
    <property type="entry name" value="Hypothetical protein af1432"/>
    <property type="match status" value="1"/>
</dbReference>
<reference evidence="2 3" key="1">
    <citation type="submission" date="2018-08" db="EMBL/GenBank/DDBJ databases">
        <title>Recombination of ecologically and evolutionarily significant loci maintains genetic cohesion in the Pseudomonas syringae species complex.</title>
        <authorList>
            <person name="Dillon M."/>
            <person name="Thakur S."/>
            <person name="Almeida R.N.D."/>
            <person name="Weir B.S."/>
            <person name="Guttman D.S."/>
        </authorList>
    </citation>
    <scope>NUCLEOTIDE SEQUENCE [LARGE SCALE GENOMIC DNA]</scope>
    <source>
        <strain evidence="2 3">ICMP 3353</strain>
    </source>
</reference>
<dbReference type="PROSITE" id="PS51832">
    <property type="entry name" value="HD_GYP"/>
    <property type="match status" value="1"/>
</dbReference>
<name>A0A3M4LVL6_PSECI</name>
<proteinExistence type="predicted"/>
<gene>
    <name evidence="2" type="ORF">ALQ04_03774</name>
</gene>
<comment type="caution">
    <text evidence="2">The sequence shown here is derived from an EMBL/GenBank/DDBJ whole genome shotgun (WGS) entry which is preliminary data.</text>
</comment>
<dbReference type="PANTHER" id="PTHR43155:SF2">
    <property type="entry name" value="CYCLIC DI-GMP PHOSPHODIESTERASE PA4108"/>
    <property type="match status" value="1"/>
</dbReference>
<dbReference type="Pfam" id="PF13487">
    <property type="entry name" value="HD_5"/>
    <property type="match status" value="1"/>
</dbReference>
<dbReference type="EMBL" id="RBRE01000051">
    <property type="protein sequence ID" value="RMQ45516.1"/>
    <property type="molecule type" value="Genomic_DNA"/>
</dbReference>
<evidence type="ECO:0000313" key="3">
    <source>
        <dbReference type="Proteomes" id="UP000277236"/>
    </source>
</evidence>
<dbReference type="AlphaFoldDB" id="A0A3M4LVL6"/>
<dbReference type="InterPro" id="IPR037522">
    <property type="entry name" value="HD_GYP_dom"/>
</dbReference>
<dbReference type="GO" id="GO:0008081">
    <property type="term" value="F:phosphoric diester hydrolase activity"/>
    <property type="evidence" value="ECO:0007669"/>
    <property type="project" value="UniProtKB-ARBA"/>
</dbReference>
<dbReference type="InterPro" id="IPR006675">
    <property type="entry name" value="HDIG_dom"/>
</dbReference>
<dbReference type="InterPro" id="IPR021812">
    <property type="entry name" value="DUF3391"/>
</dbReference>
<dbReference type="NCBIfam" id="TIGR00277">
    <property type="entry name" value="HDIG"/>
    <property type="match status" value="1"/>
</dbReference>